<accession>A0ACB9S349</accession>
<protein>
    <submittedName>
        <fullName evidence="1">Uncharacterized protein</fullName>
    </submittedName>
</protein>
<sequence length="134" mass="14880">MPISPRIVSTLACLAIACTMVRGEDLEVLCNPENFDVNPFYPFTVAFLDQVVDCTWKSEDSSCSINETYKEGSLWGHGGCSQNLKGPTDCEYCTGTAKEELYKRCDTRVKGAHIRLAGCSLRYETYGFIADPPF</sequence>
<reference evidence="2" key="1">
    <citation type="journal article" date="2023" name="Front. Plant Sci.">
        <title>Chromosomal-level genome assembly of Melastoma candidum provides insights into trichome evolution.</title>
        <authorList>
            <person name="Zhong Y."/>
            <person name="Wu W."/>
            <person name="Sun C."/>
            <person name="Zou P."/>
            <person name="Liu Y."/>
            <person name="Dai S."/>
            <person name="Zhou R."/>
        </authorList>
    </citation>
    <scope>NUCLEOTIDE SEQUENCE [LARGE SCALE GENOMIC DNA]</scope>
</reference>
<keyword evidence="2" id="KW-1185">Reference proteome</keyword>
<comment type="caution">
    <text evidence="1">The sequence shown here is derived from an EMBL/GenBank/DDBJ whole genome shotgun (WGS) entry which is preliminary data.</text>
</comment>
<proteinExistence type="predicted"/>
<evidence type="ECO:0000313" key="1">
    <source>
        <dbReference type="EMBL" id="KAI4384274.1"/>
    </source>
</evidence>
<name>A0ACB9S349_9MYRT</name>
<dbReference type="Proteomes" id="UP001057402">
    <property type="component" value="Chromosome 2"/>
</dbReference>
<organism evidence="1 2">
    <name type="scientific">Melastoma candidum</name>
    <dbReference type="NCBI Taxonomy" id="119954"/>
    <lineage>
        <taxon>Eukaryota</taxon>
        <taxon>Viridiplantae</taxon>
        <taxon>Streptophyta</taxon>
        <taxon>Embryophyta</taxon>
        <taxon>Tracheophyta</taxon>
        <taxon>Spermatophyta</taxon>
        <taxon>Magnoliopsida</taxon>
        <taxon>eudicotyledons</taxon>
        <taxon>Gunneridae</taxon>
        <taxon>Pentapetalae</taxon>
        <taxon>rosids</taxon>
        <taxon>malvids</taxon>
        <taxon>Myrtales</taxon>
        <taxon>Melastomataceae</taxon>
        <taxon>Melastomatoideae</taxon>
        <taxon>Melastomateae</taxon>
        <taxon>Melastoma</taxon>
    </lineage>
</organism>
<dbReference type="EMBL" id="CM042881">
    <property type="protein sequence ID" value="KAI4384274.1"/>
    <property type="molecule type" value="Genomic_DNA"/>
</dbReference>
<gene>
    <name evidence="1" type="ORF">MLD38_002450</name>
</gene>
<evidence type="ECO:0000313" key="2">
    <source>
        <dbReference type="Proteomes" id="UP001057402"/>
    </source>
</evidence>